<evidence type="ECO:0000313" key="9">
    <source>
        <dbReference type="Proteomes" id="UP000619260"/>
    </source>
</evidence>
<keyword evidence="9" id="KW-1185">Reference proteome</keyword>
<reference evidence="8" key="1">
    <citation type="submission" date="2021-01" db="EMBL/GenBank/DDBJ databases">
        <title>Whole genome shotgun sequence of Virgisporangium aliadipatigenens NBRC 105644.</title>
        <authorList>
            <person name="Komaki H."/>
            <person name="Tamura T."/>
        </authorList>
    </citation>
    <scope>NUCLEOTIDE SEQUENCE</scope>
    <source>
        <strain evidence="8">NBRC 105644</strain>
    </source>
</reference>
<sequence length="543" mass="58758">MNRPHRIFALITLFSVLGALLSAPAAAADPRTADERQVDGVAAPNIDWKACGDFAPGFDCATVAVPLDYDRPEGPSISLALTRMPATDPAHRIGSVFMNPGGPGASGVSYLWRFIDRMYPPAVRARFDIISFDPRGVARSTPLQCFATPEDAAAVLTPFPFPYTADEERQWHEADRAYADACRRTAGPIIDHMSTANVARDMDLLRRSVGDARMTFDGGSYGSYVGATYANMFPSRVRAVVIDGIIDPVSFATGRGHEARYLPVDVRLRSDQGAYESLLQFFALCKAGGPNCAFSDGDPKARYDALAQRLLAAPAQLPEGPYTYNDLVWDTLGALYDENAFPELAELLQALDTGADPAAARRSLRADVPEELPYPQVMEGLIGVTCVDTDNPDSPALFAAAARDADRKWPYFGRAWGWTSSMCTEWPGRDTDRYAGPFNRRTANDVLVVGSRYDPATRYQDAVSTAAMLPRSTLVTMEGWGHTAASGSSCVDAIVARYLLEAVAPAVDTTCQPDKVPFAEPAVRSASPDGPAHFGPPTVRRTR</sequence>
<proteinExistence type="inferred from homology"/>
<dbReference type="GO" id="GO:0016787">
    <property type="term" value="F:hydrolase activity"/>
    <property type="evidence" value="ECO:0007669"/>
    <property type="project" value="UniProtKB-KW"/>
</dbReference>
<keyword evidence="2 5" id="KW-0732">Signal</keyword>
<evidence type="ECO:0000259" key="7">
    <source>
        <dbReference type="Pfam" id="PF08386"/>
    </source>
</evidence>
<feature type="signal peptide" evidence="5">
    <location>
        <begin position="1"/>
        <end position="27"/>
    </location>
</feature>
<name>A0A8J3YPV0_9ACTN</name>
<organism evidence="8 9">
    <name type="scientific">Virgisporangium aliadipatigenens</name>
    <dbReference type="NCBI Taxonomy" id="741659"/>
    <lineage>
        <taxon>Bacteria</taxon>
        <taxon>Bacillati</taxon>
        <taxon>Actinomycetota</taxon>
        <taxon>Actinomycetes</taxon>
        <taxon>Micromonosporales</taxon>
        <taxon>Micromonosporaceae</taxon>
        <taxon>Virgisporangium</taxon>
    </lineage>
</organism>
<evidence type="ECO:0000256" key="2">
    <source>
        <dbReference type="ARBA" id="ARBA00022729"/>
    </source>
</evidence>
<feature type="region of interest" description="Disordered" evidence="4">
    <location>
        <begin position="521"/>
        <end position="543"/>
    </location>
</feature>
<evidence type="ECO:0000256" key="1">
    <source>
        <dbReference type="ARBA" id="ARBA00010088"/>
    </source>
</evidence>
<keyword evidence="3 8" id="KW-0378">Hydrolase</keyword>
<evidence type="ECO:0000256" key="3">
    <source>
        <dbReference type="ARBA" id="ARBA00022801"/>
    </source>
</evidence>
<dbReference type="InterPro" id="IPR013595">
    <property type="entry name" value="Pept_S33_TAP-like_C"/>
</dbReference>
<protein>
    <submittedName>
        <fullName evidence="8">Hydrolase</fullName>
    </submittedName>
</protein>
<evidence type="ECO:0000259" key="6">
    <source>
        <dbReference type="Pfam" id="PF00561"/>
    </source>
</evidence>
<dbReference type="Pfam" id="PF00561">
    <property type="entry name" value="Abhydrolase_1"/>
    <property type="match status" value="1"/>
</dbReference>
<dbReference type="Gene3D" id="3.40.50.1820">
    <property type="entry name" value="alpha/beta hydrolase"/>
    <property type="match status" value="1"/>
</dbReference>
<comment type="caution">
    <text evidence="8">The sequence shown here is derived from an EMBL/GenBank/DDBJ whole genome shotgun (WGS) entry which is preliminary data.</text>
</comment>
<evidence type="ECO:0000256" key="5">
    <source>
        <dbReference type="SAM" id="SignalP"/>
    </source>
</evidence>
<comment type="similarity">
    <text evidence="1">Belongs to the peptidase S33 family.</text>
</comment>
<feature type="domain" description="Peptidase S33 tripeptidyl aminopeptidase-like C-terminal" evidence="7">
    <location>
        <begin position="410"/>
        <end position="511"/>
    </location>
</feature>
<gene>
    <name evidence="8" type="ORF">Val02_51630</name>
</gene>
<dbReference type="InterPro" id="IPR000073">
    <property type="entry name" value="AB_hydrolase_1"/>
</dbReference>
<dbReference type="Pfam" id="PF08386">
    <property type="entry name" value="Abhydrolase_4"/>
    <property type="match status" value="1"/>
</dbReference>
<dbReference type="PANTHER" id="PTHR43248:SF29">
    <property type="entry name" value="TRIPEPTIDYL AMINOPEPTIDASE"/>
    <property type="match status" value="1"/>
</dbReference>
<feature type="domain" description="AB hydrolase-1" evidence="6">
    <location>
        <begin position="96"/>
        <end position="249"/>
    </location>
</feature>
<dbReference type="RefSeq" id="WP_203901774.1">
    <property type="nucleotide sequence ID" value="NZ_BOPF01000020.1"/>
</dbReference>
<accession>A0A8J3YPV0</accession>
<dbReference type="AlphaFoldDB" id="A0A8J3YPV0"/>
<dbReference type="InterPro" id="IPR029058">
    <property type="entry name" value="AB_hydrolase_fold"/>
</dbReference>
<feature type="chain" id="PRO_5035168263" evidence="5">
    <location>
        <begin position="28"/>
        <end position="543"/>
    </location>
</feature>
<evidence type="ECO:0000313" key="8">
    <source>
        <dbReference type="EMBL" id="GIJ48277.1"/>
    </source>
</evidence>
<dbReference type="PANTHER" id="PTHR43248">
    <property type="entry name" value="2-SUCCINYL-6-HYDROXY-2,4-CYCLOHEXADIENE-1-CARBOXYLATE SYNTHASE"/>
    <property type="match status" value="1"/>
</dbReference>
<dbReference type="EMBL" id="BOPF01000020">
    <property type="protein sequence ID" value="GIJ48277.1"/>
    <property type="molecule type" value="Genomic_DNA"/>
</dbReference>
<dbReference type="InterPro" id="IPR051601">
    <property type="entry name" value="Serine_prot/Carboxylest_S33"/>
</dbReference>
<dbReference type="Proteomes" id="UP000619260">
    <property type="component" value="Unassembled WGS sequence"/>
</dbReference>
<evidence type="ECO:0000256" key="4">
    <source>
        <dbReference type="SAM" id="MobiDB-lite"/>
    </source>
</evidence>
<dbReference type="SUPFAM" id="SSF53474">
    <property type="entry name" value="alpha/beta-Hydrolases"/>
    <property type="match status" value="1"/>
</dbReference>